<accession>A0A2A3MCC8</accession>
<dbReference type="InterPro" id="IPR012337">
    <property type="entry name" value="RNaseH-like_sf"/>
</dbReference>
<sequence length="362" mass="42385">MKTSRFSDSQIIAILKQAEVGSPVPELCREHGISSATFYKWRAKFGGMDASLMARLRELEEENRRLKKMYAEERLKAEIIQEAMGKKVVKPSRRREMAQHAVTSGKVSIKLACVSFGISTTCYRYQPRLSAENAEIADHLIRLTHNQRNWGFGLCFLYLRNVKGYRWNHKRVYRIYRELELNLRIKPRKRIVREKPEPLAVPEAINHCWSMDFMHDQLADGRSFRLFNLIDDFNREALTMDIDLSLPAERVVRALDQVIEWRGKPQVIRSDNGPEYISSKLVLWAEKHGIRLEHIQPGNPQQNAYVERYNRTVRYDWLGHYLFESIAEVQEHATRWVWIYNHERPNMALGGIPPKQKLALAA</sequence>
<organism evidence="4 5">
    <name type="scientific">Pseudomonas abyssi</name>
    <dbReference type="NCBI Taxonomy" id="170540"/>
    <lineage>
        <taxon>Bacteria</taxon>
        <taxon>Pseudomonadati</taxon>
        <taxon>Pseudomonadota</taxon>
        <taxon>Gammaproteobacteria</taxon>
        <taxon>Pseudomonadales</taxon>
        <taxon>Pseudomonadaceae</taxon>
        <taxon>Pseudomonas</taxon>
    </lineage>
</organism>
<dbReference type="AlphaFoldDB" id="A0A2A3MCC8"/>
<evidence type="ECO:0000259" key="3">
    <source>
        <dbReference type="PROSITE" id="PS50994"/>
    </source>
</evidence>
<dbReference type="Pfam" id="PF00665">
    <property type="entry name" value="rve"/>
    <property type="match status" value="1"/>
</dbReference>
<dbReference type="PROSITE" id="PS50994">
    <property type="entry name" value="INTEGRASE"/>
    <property type="match status" value="1"/>
</dbReference>
<dbReference type="SUPFAM" id="SSF46689">
    <property type="entry name" value="Homeodomain-like"/>
    <property type="match status" value="1"/>
</dbReference>
<dbReference type="PANTHER" id="PTHR47515">
    <property type="entry name" value="LOW CALCIUM RESPONSE LOCUS PROTEIN T"/>
    <property type="match status" value="1"/>
</dbReference>
<evidence type="ECO:0000256" key="2">
    <source>
        <dbReference type="SAM" id="Coils"/>
    </source>
</evidence>
<dbReference type="InterPro" id="IPR002514">
    <property type="entry name" value="Transposase_8"/>
</dbReference>
<dbReference type="InterPro" id="IPR001584">
    <property type="entry name" value="Integrase_cat-core"/>
</dbReference>
<keyword evidence="2" id="KW-0175">Coiled coil</keyword>
<name>A0A2A3MCC8_9PSED</name>
<feature type="domain" description="Integrase catalytic" evidence="3">
    <location>
        <begin position="198"/>
        <end position="362"/>
    </location>
</feature>
<evidence type="ECO:0000313" key="5">
    <source>
        <dbReference type="Proteomes" id="UP000242313"/>
    </source>
</evidence>
<dbReference type="GO" id="GO:0015074">
    <property type="term" value="P:DNA integration"/>
    <property type="evidence" value="ECO:0007669"/>
    <property type="project" value="InterPro"/>
</dbReference>
<comment type="caution">
    <text evidence="4">The sequence shown here is derived from an EMBL/GenBank/DDBJ whole genome shotgun (WGS) entry which is preliminary data.</text>
</comment>
<dbReference type="InterPro" id="IPR036397">
    <property type="entry name" value="RNaseH_sf"/>
</dbReference>
<dbReference type="Proteomes" id="UP000242313">
    <property type="component" value="Unassembled WGS sequence"/>
</dbReference>
<dbReference type="InterPro" id="IPR048020">
    <property type="entry name" value="Transpos_IS3"/>
</dbReference>
<evidence type="ECO:0000256" key="1">
    <source>
        <dbReference type="ARBA" id="ARBA00009964"/>
    </source>
</evidence>
<gene>
    <name evidence="4" type="ORF">CNQ84_20215</name>
</gene>
<reference evidence="4 5" key="1">
    <citation type="submission" date="2017-09" db="EMBL/GenBank/DDBJ databases">
        <title>Pseudomonas abyssi sp. nov. isolated from Abyssopelagic Water.</title>
        <authorList>
            <person name="Wei Y."/>
        </authorList>
    </citation>
    <scope>NUCLEOTIDE SEQUENCE [LARGE SCALE GENOMIC DNA]</scope>
    <source>
        <strain evidence="4 5">MT5</strain>
    </source>
</reference>
<proteinExistence type="inferred from homology"/>
<dbReference type="SUPFAM" id="SSF53098">
    <property type="entry name" value="Ribonuclease H-like"/>
    <property type="match status" value="1"/>
</dbReference>
<dbReference type="Gene3D" id="3.30.420.10">
    <property type="entry name" value="Ribonuclease H-like superfamily/Ribonuclease H"/>
    <property type="match status" value="1"/>
</dbReference>
<dbReference type="InterPro" id="IPR009057">
    <property type="entry name" value="Homeodomain-like_sf"/>
</dbReference>
<dbReference type="RefSeq" id="WP_096006537.1">
    <property type="nucleotide sequence ID" value="NZ_NTMR01000061.1"/>
</dbReference>
<protein>
    <submittedName>
        <fullName evidence="4">IS3 family transposase</fullName>
    </submittedName>
</protein>
<keyword evidence="5" id="KW-1185">Reference proteome</keyword>
<dbReference type="GO" id="GO:0006313">
    <property type="term" value="P:DNA transposition"/>
    <property type="evidence" value="ECO:0007669"/>
    <property type="project" value="InterPro"/>
</dbReference>
<feature type="coiled-coil region" evidence="2">
    <location>
        <begin position="49"/>
        <end position="76"/>
    </location>
</feature>
<dbReference type="GO" id="GO:0004803">
    <property type="term" value="F:transposase activity"/>
    <property type="evidence" value="ECO:0007669"/>
    <property type="project" value="InterPro"/>
</dbReference>
<dbReference type="NCBIfam" id="NF033516">
    <property type="entry name" value="transpos_IS3"/>
    <property type="match status" value="1"/>
</dbReference>
<evidence type="ECO:0000313" key="4">
    <source>
        <dbReference type="EMBL" id="PBK02377.1"/>
    </source>
</evidence>
<dbReference type="PANTHER" id="PTHR47515:SF2">
    <property type="entry name" value="INTEGRASE CORE DOMAIN PROTEIN"/>
    <property type="match status" value="1"/>
</dbReference>
<dbReference type="Pfam" id="PF01527">
    <property type="entry name" value="HTH_Tnp_1"/>
    <property type="match status" value="1"/>
</dbReference>
<dbReference type="EMBL" id="NTMR01000061">
    <property type="protein sequence ID" value="PBK02377.1"/>
    <property type="molecule type" value="Genomic_DNA"/>
</dbReference>
<comment type="similarity">
    <text evidence="1">Belongs to the transposase 8 family.</text>
</comment>
<dbReference type="GO" id="GO:0003677">
    <property type="term" value="F:DNA binding"/>
    <property type="evidence" value="ECO:0007669"/>
    <property type="project" value="InterPro"/>
</dbReference>